<evidence type="ECO:0000313" key="8">
    <source>
        <dbReference type="EMBL" id="MBD8048075.1"/>
    </source>
</evidence>
<dbReference type="Proteomes" id="UP000627166">
    <property type="component" value="Unassembled WGS sequence"/>
</dbReference>
<protein>
    <recommendedName>
        <fullName evidence="2 5">Cell shape-determining protein MreC</fullName>
    </recommendedName>
    <alternativeName>
        <fullName evidence="4 5">Cell shape protein MreC</fullName>
    </alternativeName>
</protein>
<organism evidence="8 9">
    <name type="scientific">Clostridium faecium</name>
    <dbReference type="NCBI Taxonomy" id="2762223"/>
    <lineage>
        <taxon>Bacteria</taxon>
        <taxon>Bacillati</taxon>
        <taxon>Bacillota</taxon>
        <taxon>Clostridia</taxon>
        <taxon>Eubacteriales</taxon>
        <taxon>Clostridiaceae</taxon>
        <taxon>Clostridium</taxon>
    </lineage>
</organism>
<accession>A0ABR8YV23</accession>
<sequence length="283" mass="31226">MKKFKNKLAVIVILLSVCFLFLIGYSVQREKMSFVENGVGYTLNSVQSVVYKIGNKIKNSFSFITNINDIKKENEKLKEENIKLSKMLTENEILTSENERLRAMLNFTNTKDEYKYIGADIKGLSGANFLDGFTINKGSKDGIKKGMVAIAGEGLVGQVTSVGSNWSIVQSLCNENIAVAAHVLSTKESDGIVKGYRGNDEKYLAEITRLSIDSKIKKGDTILTSGLGLVYPKGIKIGTVLEVKEDKAAVMKSAVIKPTVDFNTLEEVLIVVPTDIIEVKYNY</sequence>
<dbReference type="EMBL" id="JACSQB010000112">
    <property type="protein sequence ID" value="MBD8048075.1"/>
    <property type="molecule type" value="Genomic_DNA"/>
</dbReference>
<dbReference type="Gene3D" id="2.40.10.350">
    <property type="entry name" value="Rod shape-determining protein MreC, domain 2"/>
    <property type="match status" value="1"/>
</dbReference>
<comment type="similarity">
    <text evidence="1 5">Belongs to the MreC family.</text>
</comment>
<dbReference type="NCBIfam" id="TIGR00219">
    <property type="entry name" value="mreC"/>
    <property type="match status" value="1"/>
</dbReference>
<evidence type="ECO:0000259" key="7">
    <source>
        <dbReference type="Pfam" id="PF04085"/>
    </source>
</evidence>
<keyword evidence="3 5" id="KW-0133">Cell shape</keyword>
<dbReference type="Gene3D" id="2.40.10.340">
    <property type="entry name" value="Rod shape-determining protein MreC, domain 1"/>
    <property type="match status" value="1"/>
</dbReference>
<dbReference type="Pfam" id="PF04085">
    <property type="entry name" value="MreC"/>
    <property type="match status" value="1"/>
</dbReference>
<evidence type="ECO:0000256" key="2">
    <source>
        <dbReference type="ARBA" id="ARBA00013855"/>
    </source>
</evidence>
<evidence type="ECO:0000256" key="3">
    <source>
        <dbReference type="ARBA" id="ARBA00022960"/>
    </source>
</evidence>
<dbReference type="InterPro" id="IPR042177">
    <property type="entry name" value="Cell/Rod_1"/>
</dbReference>
<evidence type="ECO:0000256" key="5">
    <source>
        <dbReference type="PIRNR" id="PIRNR038471"/>
    </source>
</evidence>
<evidence type="ECO:0000256" key="4">
    <source>
        <dbReference type="ARBA" id="ARBA00032089"/>
    </source>
</evidence>
<dbReference type="RefSeq" id="WP_191741033.1">
    <property type="nucleotide sequence ID" value="NZ_JACSQB010000112.1"/>
</dbReference>
<dbReference type="PANTHER" id="PTHR34138:SF1">
    <property type="entry name" value="CELL SHAPE-DETERMINING PROTEIN MREC"/>
    <property type="match status" value="1"/>
</dbReference>
<keyword evidence="6" id="KW-0175">Coiled coil</keyword>
<comment type="caution">
    <text evidence="8">The sequence shown here is derived from an EMBL/GenBank/DDBJ whole genome shotgun (WGS) entry which is preliminary data.</text>
</comment>
<dbReference type="InterPro" id="IPR042175">
    <property type="entry name" value="Cell/Rod_MreC_2"/>
</dbReference>
<reference evidence="8 9" key="1">
    <citation type="submission" date="2020-08" db="EMBL/GenBank/DDBJ databases">
        <title>A Genomic Blueprint of the Chicken Gut Microbiome.</title>
        <authorList>
            <person name="Gilroy R."/>
            <person name="Ravi A."/>
            <person name="Getino M."/>
            <person name="Pursley I."/>
            <person name="Horton D.L."/>
            <person name="Alikhan N.-F."/>
            <person name="Baker D."/>
            <person name="Gharbi K."/>
            <person name="Hall N."/>
            <person name="Watson M."/>
            <person name="Adriaenssens E.M."/>
            <person name="Foster-Nyarko E."/>
            <person name="Jarju S."/>
            <person name="Secka A."/>
            <person name="Antonio M."/>
            <person name="Oren A."/>
            <person name="Chaudhuri R."/>
            <person name="La Ragione R.M."/>
            <person name="Hildebrand F."/>
            <person name="Pallen M.J."/>
        </authorList>
    </citation>
    <scope>NUCLEOTIDE SEQUENCE [LARGE SCALE GENOMIC DNA]</scope>
    <source>
        <strain evidence="8 9">N37</strain>
    </source>
</reference>
<feature type="domain" description="Rod shape-determining protein MreC beta-barrel core" evidence="7">
    <location>
        <begin position="126"/>
        <end position="271"/>
    </location>
</feature>
<dbReference type="PANTHER" id="PTHR34138">
    <property type="entry name" value="CELL SHAPE-DETERMINING PROTEIN MREC"/>
    <property type="match status" value="1"/>
</dbReference>
<name>A0ABR8YV23_9CLOT</name>
<feature type="coiled-coil region" evidence="6">
    <location>
        <begin position="67"/>
        <end position="104"/>
    </location>
</feature>
<gene>
    <name evidence="8" type="primary">mreC</name>
    <name evidence="8" type="ORF">H9637_13695</name>
</gene>
<dbReference type="PIRSF" id="PIRSF038471">
    <property type="entry name" value="MreC"/>
    <property type="match status" value="1"/>
</dbReference>
<keyword evidence="9" id="KW-1185">Reference proteome</keyword>
<evidence type="ECO:0000256" key="6">
    <source>
        <dbReference type="SAM" id="Coils"/>
    </source>
</evidence>
<evidence type="ECO:0000256" key="1">
    <source>
        <dbReference type="ARBA" id="ARBA00009369"/>
    </source>
</evidence>
<proteinExistence type="inferred from homology"/>
<dbReference type="InterPro" id="IPR055342">
    <property type="entry name" value="MreC_beta-barrel_core"/>
</dbReference>
<evidence type="ECO:0000313" key="9">
    <source>
        <dbReference type="Proteomes" id="UP000627166"/>
    </source>
</evidence>
<dbReference type="InterPro" id="IPR007221">
    <property type="entry name" value="MreC"/>
</dbReference>
<comment type="function">
    <text evidence="5">Involved in formation and maintenance of cell shape.</text>
</comment>